<dbReference type="Gene3D" id="3.90.79.20">
    <property type="match status" value="1"/>
</dbReference>
<dbReference type="InterPro" id="IPR020084">
    <property type="entry name" value="NUDIX_hydrolase_CS"/>
</dbReference>
<dbReference type="GO" id="GO:0019677">
    <property type="term" value="P:NAD+ catabolic process"/>
    <property type="evidence" value="ECO:0007669"/>
    <property type="project" value="TreeGrafter"/>
</dbReference>
<dbReference type="OrthoDB" id="10249612at2759"/>
<reference evidence="12" key="1">
    <citation type="submission" date="2017-02" db="EMBL/GenBank/DDBJ databases">
        <authorList>
            <person name="Tafer H."/>
            <person name="Lopandic K."/>
        </authorList>
    </citation>
    <scope>NUCLEOTIDE SEQUENCE [LARGE SCALE GENOMIC DNA]</scope>
    <source>
        <strain evidence="12">CBS 366.77</strain>
    </source>
</reference>
<organism evidence="11 12">
    <name type="scientific">Aspergillus sclerotialis</name>
    <dbReference type="NCBI Taxonomy" id="2070753"/>
    <lineage>
        <taxon>Eukaryota</taxon>
        <taxon>Fungi</taxon>
        <taxon>Dikarya</taxon>
        <taxon>Ascomycota</taxon>
        <taxon>Pezizomycotina</taxon>
        <taxon>Eurotiomycetes</taxon>
        <taxon>Eurotiomycetidae</taxon>
        <taxon>Eurotiales</taxon>
        <taxon>Aspergillaceae</taxon>
        <taxon>Aspergillus</taxon>
        <taxon>Aspergillus subgen. Polypaecilum</taxon>
    </lineage>
</organism>
<keyword evidence="12" id="KW-1185">Reference proteome</keyword>
<sequence>MSSLPQIPCPAHTQAESMLSRHFGRETVNYFSSSPLNRLSFLRTEHPFLSAALKHPSTRFVILNNLAPLTRSPSELYYARYDEIKKYVPENFFDKSEEDMIKDYDSRVTLPHLIFLGLDESRKGDGLTWKIYSGAPYFALDVTPKGSEEQQANAKDVISTMEAKGMTFYQTRVVMTFSADEAAIYAQARALADWNNRNSFCGTCGHTTLPVNAGTKRTCPPTDAARIAQGLPAERPACTTRTTISNLSFPRTDPTIIVAVISSDAKRVLLGRSKRFPPNWYSTLAGFIEPAESVEDAVRREVWEEAGVTLSRVVIHSSQPWPYPANLMIGAIAQVSDPVHEEICLQHDPELEDARWFNVEEVEEALRIGTSPLGEKAGPEYKEGGLRLPPPTAIANQLIRAAISTEFLTGEKHSKM</sequence>
<dbReference type="InterPro" id="IPR015376">
    <property type="entry name" value="Znr_NADH_PPase"/>
</dbReference>
<dbReference type="InterPro" id="IPR015375">
    <property type="entry name" value="NADH_PPase-like_N"/>
</dbReference>
<dbReference type="PROSITE" id="PS00893">
    <property type="entry name" value="NUDIX_BOX"/>
    <property type="match status" value="1"/>
</dbReference>
<proteinExistence type="inferred from homology"/>
<evidence type="ECO:0000313" key="12">
    <source>
        <dbReference type="Proteomes" id="UP000266188"/>
    </source>
</evidence>
<dbReference type="GO" id="GO:0046872">
    <property type="term" value="F:metal ion binding"/>
    <property type="evidence" value="ECO:0007669"/>
    <property type="project" value="UniProtKB-KW"/>
</dbReference>
<dbReference type="CDD" id="cd03429">
    <property type="entry name" value="NUDIX_NADH_pyrophosphatase_Nudt13"/>
    <property type="match status" value="1"/>
</dbReference>
<keyword evidence="6" id="KW-0378">Hydrolase</keyword>
<dbReference type="InterPro" id="IPR050241">
    <property type="entry name" value="NAD-cap_RNA_hydrolase_NudC"/>
</dbReference>
<keyword evidence="7" id="KW-0460">Magnesium</keyword>
<evidence type="ECO:0000256" key="2">
    <source>
        <dbReference type="ARBA" id="ARBA00001947"/>
    </source>
</evidence>
<dbReference type="InterPro" id="IPR049734">
    <property type="entry name" value="NudC-like_C"/>
</dbReference>
<gene>
    <name evidence="11" type="ORF">PHISCL_08333</name>
</gene>
<dbReference type="PANTHER" id="PTHR42904">
    <property type="entry name" value="NUDIX HYDROLASE, NUDC SUBFAMILY"/>
    <property type="match status" value="1"/>
</dbReference>
<evidence type="ECO:0000256" key="4">
    <source>
        <dbReference type="ARBA" id="ARBA00012381"/>
    </source>
</evidence>
<dbReference type="InterPro" id="IPR000086">
    <property type="entry name" value="NUDIX_hydrolase_dom"/>
</dbReference>
<comment type="caution">
    <text evidence="11">The sequence shown here is derived from an EMBL/GenBank/DDBJ whole genome shotgun (WGS) entry which is preliminary data.</text>
</comment>
<dbReference type="AlphaFoldDB" id="A0A3A2ZAR4"/>
<dbReference type="Pfam" id="PF09296">
    <property type="entry name" value="NUDIX-like"/>
    <property type="match status" value="1"/>
</dbReference>
<evidence type="ECO:0000259" key="10">
    <source>
        <dbReference type="PROSITE" id="PS51462"/>
    </source>
</evidence>
<dbReference type="GO" id="GO:0035529">
    <property type="term" value="F:NADH pyrophosphatase activity"/>
    <property type="evidence" value="ECO:0007669"/>
    <property type="project" value="TreeGrafter"/>
</dbReference>
<evidence type="ECO:0000256" key="7">
    <source>
        <dbReference type="ARBA" id="ARBA00022842"/>
    </source>
</evidence>
<dbReference type="GO" id="GO:0005829">
    <property type="term" value="C:cytosol"/>
    <property type="evidence" value="ECO:0007669"/>
    <property type="project" value="TreeGrafter"/>
</dbReference>
<keyword evidence="8" id="KW-0520">NAD</keyword>
<dbReference type="GO" id="GO:0006742">
    <property type="term" value="P:NADP+ catabolic process"/>
    <property type="evidence" value="ECO:0007669"/>
    <property type="project" value="TreeGrafter"/>
</dbReference>
<dbReference type="Pfam" id="PF00293">
    <property type="entry name" value="NUDIX"/>
    <property type="match status" value="1"/>
</dbReference>
<evidence type="ECO:0000256" key="3">
    <source>
        <dbReference type="ARBA" id="ARBA00009595"/>
    </source>
</evidence>
<feature type="domain" description="Nudix hydrolase" evidence="10">
    <location>
        <begin position="250"/>
        <end position="379"/>
    </location>
</feature>
<comment type="similarity">
    <text evidence="3">Belongs to the Nudix hydrolase family. NudC subfamily.</text>
</comment>
<dbReference type="GO" id="GO:0005777">
    <property type="term" value="C:peroxisome"/>
    <property type="evidence" value="ECO:0007669"/>
    <property type="project" value="TreeGrafter"/>
</dbReference>
<comment type="cofactor">
    <cofactor evidence="1">
        <name>Mg(2+)</name>
        <dbReference type="ChEBI" id="CHEBI:18420"/>
    </cofactor>
</comment>
<evidence type="ECO:0000256" key="6">
    <source>
        <dbReference type="ARBA" id="ARBA00022801"/>
    </source>
</evidence>
<dbReference type="FunFam" id="3.90.79.10:FF:000042">
    <property type="entry name" value="Probable NADH pyrophosphatase"/>
    <property type="match status" value="1"/>
</dbReference>
<dbReference type="InterPro" id="IPR015797">
    <property type="entry name" value="NUDIX_hydrolase-like_dom_sf"/>
</dbReference>
<dbReference type="STRING" id="2070753.A0A3A2ZAR4"/>
<dbReference type="EMBL" id="MVGC01000419">
    <property type="protein sequence ID" value="RJE19323.1"/>
    <property type="molecule type" value="Genomic_DNA"/>
</dbReference>
<evidence type="ECO:0000256" key="8">
    <source>
        <dbReference type="ARBA" id="ARBA00023027"/>
    </source>
</evidence>
<dbReference type="Pfam" id="PF09297">
    <property type="entry name" value="Zn_ribbon_NUD"/>
    <property type="match status" value="1"/>
</dbReference>
<comment type="catalytic activity">
    <reaction evidence="9">
        <text>a 5'-end NAD(+)-phospho-ribonucleoside in mRNA + H2O = a 5'-end phospho-adenosine-phospho-ribonucleoside in mRNA + beta-nicotinamide D-ribonucleotide + 2 H(+)</text>
        <dbReference type="Rhea" id="RHEA:60876"/>
        <dbReference type="Rhea" id="RHEA-COMP:15698"/>
        <dbReference type="Rhea" id="RHEA-COMP:15719"/>
        <dbReference type="ChEBI" id="CHEBI:14649"/>
        <dbReference type="ChEBI" id="CHEBI:15377"/>
        <dbReference type="ChEBI" id="CHEBI:15378"/>
        <dbReference type="ChEBI" id="CHEBI:144029"/>
        <dbReference type="ChEBI" id="CHEBI:144051"/>
    </reaction>
    <physiologicalReaction direction="left-to-right" evidence="9">
        <dbReference type="Rhea" id="RHEA:60877"/>
    </physiologicalReaction>
</comment>
<name>A0A3A2ZAR4_9EURO</name>
<dbReference type="FunFam" id="3.90.79.20:FF:000005">
    <property type="entry name" value="NADH pyrophosphatase, putative"/>
    <property type="match status" value="1"/>
</dbReference>
<keyword evidence="5" id="KW-0479">Metal-binding</keyword>
<evidence type="ECO:0000256" key="9">
    <source>
        <dbReference type="ARBA" id="ARBA00023679"/>
    </source>
</evidence>
<evidence type="ECO:0000313" key="11">
    <source>
        <dbReference type="EMBL" id="RJE19323.1"/>
    </source>
</evidence>
<dbReference type="PANTHER" id="PTHR42904:SF6">
    <property type="entry name" value="NAD-CAPPED RNA HYDROLASE NUDT12"/>
    <property type="match status" value="1"/>
</dbReference>
<evidence type="ECO:0000256" key="1">
    <source>
        <dbReference type="ARBA" id="ARBA00001946"/>
    </source>
</evidence>
<dbReference type="PROSITE" id="PS51462">
    <property type="entry name" value="NUDIX"/>
    <property type="match status" value="1"/>
</dbReference>
<dbReference type="SUPFAM" id="SSF55811">
    <property type="entry name" value="Nudix"/>
    <property type="match status" value="1"/>
</dbReference>
<accession>A0A3A2ZAR4</accession>
<protein>
    <recommendedName>
        <fullName evidence="4">NAD(+) diphosphatase</fullName>
        <ecNumber evidence="4">3.6.1.22</ecNumber>
    </recommendedName>
</protein>
<dbReference type="Proteomes" id="UP000266188">
    <property type="component" value="Unassembled WGS sequence"/>
</dbReference>
<comment type="cofactor">
    <cofactor evidence="2">
        <name>Zn(2+)</name>
        <dbReference type="ChEBI" id="CHEBI:29105"/>
    </cofactor>
</comment>
<dbReference type="Gene3D" id="3.90.79.10">
    <property type="entry name" value="Nucleoside Triphosphate Pyrophosphohydrolase"/>
    <property type="match status" value="1"/>
</dbReference>
<dbReference type="EC" id="3.6.1.22" evidence="4"/>
<evidence type="ECO:0000256" key="5">
    <source>
        <dbReference type="ARBA" id="ARBA00022723"/>
    </source>
</evidence>